<evidence type="ECO:0000256" key="2">
    <source>
        <dbReference type="RuleBase" id="RU004164"/>
    </source>
</evidence>
<comment type="caution">
    <text evidence="4">The sequence shown here is derived from an EMBL/GenBank/DDBJ whole genome shotgun (WGS) entry which is preliminary data.</text>
</comment>
<dbReference type="PROSITE" id="PS00885">
    <property type="entry name" value="EPSP_SYNTHASE_2"/>
    <property type="match status" value="1"/>
</dbReference>
<evidence type="ECO:0000259" key="3">
    <source>
        <dbReference type="Pfam" id="PF00275"/>
    </source>
</evidence>
<dbReference type="PANTHER" id="PTHR21090">
    <property type="entry name" value="AROM/DEHYDROQUINATE SYNTHASE"/>
    <property type="match status" value="1"/>
</dbReference>
<reference evidence="4" key="2">
    <citation type="journal article" date="2024" name="Plant">
        <title>Genomic evolution and insights into agronomic trait innovations of Sesamum species.</title>
        <authorList>
            <person name="Miao H."/>
            <person name="Wang L."/>
            <person name="Qu L."/>
            <person name="Liu H."/>
            <person name="Sun Y."/>
            <person name="Le M."/>
            <person name="Wang Q."/>
            <person name="Wei S."/>
            <person name="Zheng Y."/>
            <person name="Lin W."/>
            <person name="Duan Y."/>
            <person name="Cao H."/>
            <person name="Xiong S."/>
            <person name="Wang X."/>
            <person name="Wei L."/>
            <person name="Li C."/>
            <person name="Ma Q."/>
            <person name="Ju M."/>
            <person name="Zhao R."/>
            <person name="Li G."/>
            <person name="Mu C."/>
            <person name="Tian Q."/>
            <person name="Mei H."/>
            <person name="Zhang T."/>
            <person name="Gao T."/>
            <person name="Zhang H."/>
        </authorList>
    </citation>
    <scope>NUCLEOTIDE SEQUENCE</scope>
    <source>
        <strain evidence="4">G01</strain>
    </source>
</reference>
<keyword evidence="2" id="KW-0028">Amino-acid biosynthesis</keyword>
<evidence type="ECO:0000256" key="1">
    <source>
        <dbReference type="ARBA" id="ARBA00022679"/>
    </source>
</evidence>
<comment type="pathway">
    <text evidence="2">Metabolic intermediate biosynthesis; chorismate biosynthesis; chorismate from D-erythrose 4-phosphate and phosphoenolpyruvate: step 6/7.</text>
</comment>
<dbReference type="GO" id="GO:0009073">
    <property type="term" value="P:aromatic amino acid family biosynthetic process"/>
    <property type="evidence" value="ECO:0007669"/>
    <property type="project" value="UniProtKB-UniRule"/>
</dbReference>
<dbReference type="InterPro" id="IPR013792">
    <property type="entry name" value="RNA3'P_cycl/enolpyr_Trfase_a/b"/>
</dbReference>
<dbReference type="GO" id="GO:0008652">
    <property type="term" value="P:amino acid biosynthetic process"/>
    <property type="evidence" value="ECO:0007669"/>
    <property type="project" value="UniProtKB-KW"/>
</dbReference>
<keyword evidence="2" id="KW-0057">Aromatic amino acid biosynthesis</keyword>
<dbReference type="InterPro" id="IPR001986">
    <property type="entry name" value="Enolpyruvate_Tfrase_dom"/>
</dbReference>
<dbReference type="EMBL" id="JACGWK010000008">
    <property type="protein sequence ID" value="KAL0339261.1"/>
    <property type="molecule type" value="Genomic_DNA"/>
</dbReference>
<proteinExistence type="inferred from homology"/>
<dbReference type="PANTHER" id="PTHR21090:SF5">
    <property type="entry name" value="PENTAFUNCTIONAL AROM POLYPEPTIDE"/>
    <property type="match status" value="1"/>
</dbReference>
<dbReference type="GO" id="GO:0009423">
    <property type="term" value="P:chorismate biosynthetic process"/>
    <property type="evidence" value="ECO:0007669"/>
    <property type="project" value="UniProtKB-UniRule"/>
</dbReference>
<comment type="similarity">
    <text evidence="2">Belongs to the EPSP synthase family.</text>
</comment>
<keyword evidence="1 2" id="KW-0808">Transferase</keyword>
<dbReference type="Gene3D" id="3.65.10.10">
    <property type="entry name" value="Enolpyruvate transferase domain"/>
    <property type="match status" value="1"/>
</dbReference>
<accession>A0AAW2NA20</accession>
<dbReference type="InterPro" id="IPR023193">
    <property type="entry name" value="EPSP_synthase_CS"/>
</dbReference>
<name>A0AAW2NA20_9LAMI</name>
<protein>
    <recommendedName>
        <fullName evidence="2">3-phosphoshikimate 1-carboxyvinyltransferase</fullName>
        <ecNumber evidence="2">2.5.1.19</ecNumber>
    </recommendedName>
</protein>
<dbReference type="GO" id="GO:0003866">
    <property type="term" value="F:3-phosphoshikimate 1-carboxyvinyltransferase activity"/>
    <property type="evidence" value="ECO:0007669"/>
    <property type="project" value="UniProtKB-UniRule"/>
</dbReference>
<dbReference type="AlphaFoldDB" id="A0AAW2NA20"/>
<sequence length="215" mass="23858">MTIHASHFSQLTTLPTNPFKLHKRPTSPTDETRLQYLVQVSIGLSMPNLKGVEITWTENGVTTKGPSHDSSVRKHLCAININMNKMPDVAMTLAVVALFADGPTAIRDVGSWRVKETERMIVVCTELRQLGETVKEGPDYGIITPPEKLNVTAVDTYDDHRPWPFLSLLVQTFHIPGALAIPSLTTLVFLPHFPSSDQPLLHSKYVSVHASRLLC</sequence>
<organism evidence="4">
    <name type="scientific">Sesamum angustifolium</name>
    <dbReference type="NCBI Taxonomy" id="2727405"/>
    <lineage>
        <taxon>Eukaryota</taxon>
        <taxon>Viridiplantae</taxon>
        <taxon>Streptophyta</taxon>
        <taxon>Embryophyta</taxon>
        <taxon>Tracheophyta</taxon>
        <taxon>Spermatophyta</taxon>
        <taxon>Magnoliopsida</taxon>
        <taxon>eudicotyledons</taxon>
        <taxon>Gunneridae</taxon>
        <taxon>Pentapetalae</taxon>
        <taxon>asterids</taxon>
        <taxon>lamiids</taxon>
        <taxon>Lamiales</taxon>
        <taxon>Pedaliaceae</taxon>
        <taxon>Sesamum</taxon>
    </lineage>
</organism>
<reference evidence="4" key="1">
    <citation type="submission" date="2020-06" db="EMBL/GenBank/DDBJ databases">
        <authorList>
            <person name="Li T."/>
            <person name="Hu X."/>
            <person name="Zhang T."/>
            <person name="Song X."/>
            <person name="Zhang H."/>
            <person name="Dai N."/>
            <person name="Sheng W."/>
            <person name="Hou X."/>
            <person name="Wei L."/>
        </authorList>
    </citation>
    <scope>NUCLEOTIDE SEQUENCE</scope>
    <source>
        <strain evidence="4">G01</strain>
        <tissue evidence="4">Leaf</tissue>
    </source>
</reference>
<evidence type="ECO:0000313" key="4">
    <source>
        <dbReference type="EMBL" id="KAL0339261.1"/>
    </source>
</evidence>
<dbReference type="SUPFAM" id="SSF55205">
    <property type="entry name" value="EPT/RTPC-like"/>
    <property type="match status" value="1"/>
</dbReference>
<feature type="domain" description="Enolpyruvate transferase" evidence="3">
    <location>
        <begin position="51"/>
        <end position="161"/>
    </location>
</feature>
<comment type="catalytic activity">
    <reaction evidence="2">
        <text>3-phosphoshikimate + phosphoenolpyruvate = 5-O-(1-carboxyvinyl)-3-phosphoshikimate + phosphate</text>
        <dbReference type="Rhea" id="RHEA:21256"/>
        <dbReference type="ChEBI" id="CHEBI:43474"/>
        <dbReference type="ChEBI" id="CHEBI:57701"/>
        <dbReference type="ChEBI" id="CHEBI:58702"/>
        <dbReference type="ChEBI" id="CHEBI:145989"/>
        <dbReference type="EC" id="2.5.1.19"/>
    </reaction>
</comment>
<dbReference type="EC" id="2.5.1.19" evidence="2"/>
<dbReference type="Pfam" id="PF00275">
    <property type="entry name" value="EPSP_synthase"/>
    <property type="match status" value="1"/>
</dbReference>
<gene>
    <name evidence="4" type="ORF">Sangu_1448200</name>
</gene>
<dbReference type="InterPro" id="IPR036968">
    <property type="entry name" value="Enolpyruvate_Tfrase_sf"/>
</dbReference>